<dbReference type="CDD" id="cd00170">
    <property type="entry name" value="SEC14"/>
    <property type="match status" value="1"/>
</dbReference>
<dbReference type="SUPFAM" id="SSF46938">
    <property type="entry name" value="CRAL/TRIO N-terminal domain"/>
    <property type="match status" value="1"/>
</dbReference>
<feature type="compositionally biased region" description="Pro residues" evidence="1">
    <location>
        <begin position="363"/>
        <end position="376"/>
    </location>
</feature>
<organism evidence="3">
    <name type="scientific">Emiliania huxleyi</name>
    <name type="common">Coccolithophore</name>
    <name type="synonym">Pontosphaera huxleyi</name>
    <dbReference type="NCBI Taxonomy" id="2903"/>
    <lineage>
        <taxon>Eukaryota</taxon>
        <taxon>Haptista</taxon>
        <taxon>Haptophyta</taxon>
        <taxon>Prymnesiophyceae</taxon>
        <taxon>Isochrysidales</taxon>
        <taxon>Noelaerhabdaceae</taxon>
        <taxon>Emiliania</taxon>
    </lineage>
</organism>
<name>A0A7S3VX88_EMIHU</name>
<feature type="region of interest" description="Disordered" evidence="1">
    <location>
        <begin position="1"/>
        <end position="52"/>
    </location>
</feature>
<dbReference type="InterPro" id="IPR036273">
    <property type="entry name" value="CRAL/TRIO_N_dom_sf"/>
</dbReference>
<dbReference type="PANTHER" id="PTHR45657:SF1">
    <property type="entry name" value="CRAL-TRIO DOMAIN-CONTAINING PROTEIN YKL091C-RELATED"/>
    <property type="match status" value="1"/>
</dbReference>
<evidence type="ECO:0000256" key="1">
    <source>
        <dbReference type="SAM" id="MobiDB-lite"/>
    </source>
</evidence>
<evidence type="ECO:0000313" key="3">
    <source>
        <dbReference type="EMBL" id="CAE0523070.1"/>
    </source>
</evidence>
<evidence type="ECO:0000259" key="2">
    <source>
        <dbReference type="PROSITE" id="PS50191"/>
    </source>
</evidence>
<dbReference type="PROSITE" id="PS50191">
    <property type="entry name" value="CRAL_TRIO"/>
    <property type="match status" value="1"/>
</dbReference>
<feature type="compositionally biased region" description="Pro residues" evidence="1">
    <location>
        <begin position="91"/>
        <end position="103"/>
    </location>
</feature>
<sequence length="376" mass="41101">MAMPLCFPTRRNRGNASRVVRVSGKEGKIPPSAESPEAHKENGTPQPLGVGVNGAGATSVAVAKPLELDVVAAELDETDSAPSSSDAGSVAPPPPARPCPAVPDTPEERALAGLRAEMERRGECIAHLSRADLLRWLRARKLHVGKSSDFLQADLAWRRKHRIEERSGEDADAVLGCEVAKLKAFLPHENPPCLDRRGRPVIIKHFGHVYFSRLLNSTNITLDQLCDYNWWVNEQYTRRLNEVGAEQWLIICDAKGFSPTQMDRVALKVLKSMANIDADHYPERLGGFVIINAPASLAFVWKIVSAWLDEKTKAKVQIISAGEPKRAREHLHSLIDPAQLPAQYGGTAPALEEWPAWPAKSGVPPPKSPPKASPAK</sequence>
<gene>
    <name evidence="3" type="ORF">EHUX00137_LOCUS1585</name>
</gene>
<dbReference type="InterPro" id="IPR001251">
    <property type="entry name" value="CRAL-TRIO_dom"/>
</dbReference>
<dbReference type="Pfam" id="PF00650">
    <property type="entry name" value="CRAL_TRIO"/>
    <property type="match status" value="1"/>
</dbReference>
<dbReference type="AlphaFoldDB" id="A0A7S3VX88"/>
<feature type="region of interest" description="Disordered" evidence="1">
    <location>
        <begin position="355"/>
        <end position="376"/>
    </location>
</feature>
<reference evidence="3" key="1">
    <citation type="submission" date="2021-01" db="EMBL/GenBank/DDBJ databases">
        <authorList>
            <person name="Corre E."/>
            <person name="Pelletier E."/>
            <person name="Niang G."/>
            <person name="Scheremetjew M."/>
            <person name="Finn R."/>
            <person name="Kale V."/>
            <person name="Holt S."/>
            <person name="Cochrane G."/>
            <person name="Meng A."/>
            <person name="Brown T."/>
            <person name="Cohen L."/>
        </authorList>
    </citation>
    <scope>NUCLEOTIDE SEQUENCE</scope>
    <source>
        <strain evidence="3">379</strain>
    </source>
</reference>
<proteinExistence type="predicted"/>
<dbReference type="Gene3D" id="3.40.525.10">
    <property type="entry name" value="CRAL-TRIO lipid binding domain"/>
    <property type="match status" value="1"/>
</dbReference>
<protein>
    <recommendedName>
        <fullName evidence="2">CRAL-TRIO domain-containing protein</fullName>
    </recommendedName>
</protein>
<dbReference type="InterPro" id="IPR051026">
    <property type="entry name" value="PI/PC_transfer"/>
</dbReference>
<dbReference type="SUPFAM" id="SSF52087">
    <property type="entry name" value="CRAL/TRIO domain"/>
    <property type="match status" value="1"/>
</dbReference>
<feature type="domain" description="CRAL-TRIO" evidence="2">
    <location>
        <begin position="178"/>
        <end position="352"/>
    </location>
</feature>
<dbReference type="SMART" id="SM00516">
    <property type="entry name" value="SEC14"/>
    <property type="match status" value="1"/>
</dbReference>
<accession>A0A7S3VX88</accession>
<dbReference type="PANTHER" id="PTHR45657">
    <property type="entry name" value="CRAL-TRIO DOMAIN-CONTAINING PROTEIN YKL091C-RELATED"/>
    <property type="match status" value="1"/>
</dbReference>
<dbReference type="EMBL" id="HBIR01002300">
    <property type="protein sequence ID" value="CAE0523070.1"/>
    <property type="molecule type" value="Transcribed_RNA"/>
</dbReference>
<dbReference type="InterPro" id="IPR036865">
    <property type="entry name" value="CRAL-TRIO_dom_sf"/>
</dbReference>
<feature type="region of interest" description="Disordered" evidence="1">
    <location>
        <begin position="77"/>
        <end position="105"/>
    </location>
</feature>